<comment type="catalytic activity">
    <reaction evidence="1">
        <text>ATP + protein L-histidine = ADP + protein N-phospho-L-histidine.</text>
        <dbReference type="EC" id="2.7.13.3"/>
    </reaction>
</comment>
<dbReference type="SMART" id="SM00388">
    <property type="entry name" value="HisKA"/>
    <property type="match status" value="1"/>
</dbReference>
<dbReference type="EMBL" id="JBFRYB010000001">
    <property type="protein sequence ID" value="MEX1666914.1"/>
    <property type="molecule type" value="Genomic_DNA"/>
</dbReference>
<dbReference type="Gene3D" id="6.10.340.10">
    <property type="match status" value="1"/>
</dbReference>
<dbReference type="RefSeq" id="WP_368376976.1">
    <property type="nucleotide sequence ID" value="NZ_JBFRYB010000001.1"/>
</dbReference>
<dbReference type="InterPro" id="IPR003594">
    <property type="entry name" value="HATPase_dom"/>
</dbReference>
<dbReference type="InterPro" id="IPR029151">
    <property type="entry name" value="Sensor-like_sf"/>
</dbReference>
<reference evidence="14 15" key="1">
    <citation type="journal article" date="2011" name="Int. J. Syst. Evol. Microbiol.">
        <title>Zhongshania antarctica gen. nov., sp. nov. and Zhongshania guokunii sp. nov., gammaproteobacteria respectively isolated from coastal attached (fast) ice and surface seawater of the Antarctic.</title>
        <authorList>
            <person name="Li H.J."/>
            <person name="Zhang X.Y."/>
            <person name="Chen C.X."/>
            <person name="Zhang Y.J."/>
            <person name="Gao Z.M."/>
            <person name="Yu Y."/>
            <person name="Chen X.L."/>
            <person name="Chen B."/>
            <person name="Zhang Y.Z."/>
        </authorList>
    </citation>
    <scope>NUCLEOTIDE SEQUENCE [LARGE SCALE GENOMIC DNA]</scope>
    <source>
        <strain evidence="14 15">R06B22</strain>
    </source>
</reference>
<dbReference type="SUPFAM" id="SSF55874">
    <property type="entry name" value="ATPase domain of HSP90 chaperone/DNA topoisomerase II/histidine kinase"/>
    <property type="match status" value="1"/>
</dbReference>
<organism evidence="14 15">
    <name type="scientific">Zhongshania arctica</name>
    <dbReference type="NCBI Taxonomy" id="3238302"/>
    <lineage>
        <taxon>Bacteria</taxon>
        <taxon>Pseudomonadati</taxon>
        <taxon>Pseudomonadota</taxon>
        <taxon>Gammaproteobacteria</taxon>
        <taxon>Cellvibrionales</taxon>
        <taxon>Spongiibacteraceae</taxon>
        <taxon>Zhongshania</taxon>
    </lineage>
</organism>
<dbReference type="SMART" id="SM00387">
    <property type="entry name" value="HATPase_c"/>
    <property type="match status" value="1"/>
</dbReference>
<comment type="subcellular location">
    <subcellularLocation>
        <location evidence="2">Cell membrane</location>
        <topology evidence="2">Multi-pass membrane protein</topology>
    </subcellularLocation>
</comment>
<sequence>MQVWSRITIFGEKGSIARQILFPLVLLIIASNIVIISITMQELDSQLLEAAERKLNQSSDLEKVKFTSNIRELINDVLIVSRTAPIKAIVNAGAKTSSDVRDGLSVAAWRKQLATILSEVLHFKVRYDQARLILADGSEWLRVDRYGDNGSIRVVVDDELQNKSARPYFQKAIQAQSGEVYLSDIELNREFGQVMKPERPVIRAATPLYADDGSVFGVLIINQNMQEDFDSLRLLAGDDTDVLLSNSVGEYILHSSVDKQFQFEYGRSENIVDDFPAAKSLLTDSGDTFKTGVVGEGEGQKIYSLRVINYSSGVFSSRIIVAATHDFADALRLRSQLLNKIYLVLMAISAIAILLALLIARRIAMPIGRMRDALTNHGENASPSDLPLAADGEVGDLARVFDKFIKELSSRQKIFQLEELERKVAQAELEDSNKRLIALNQEIEQFVYIASHDLQEPLRTVASFVDLLVEHNVEQQDEQLKIFHGFILESIQRMRDLVTGLLDYSRLGAESKWEEVDCQKLLGCVCNDLAARIDETHAEIHYTDLPCIEGRRTELGMLFQNLISNGIKFSRQGVTPRVHISAERSGNTWLFCVRDNGIGIKKDHFDKIFNIFQRLNNRDDFEGSGIGLAHCKKIVQMHGGNIWLESLVGEGSTFYFSLRGGANEQA</sequence>
<evidence type="ECO:0000256" key="3">
    <source>
        <dbReference type="ARBA" id="ARBA00012438"/>
    </source>
</evidence>
<dbReference type="Gene3D" id="1.10.287.130">
    <property type="match status" value="1"/>
</dbReference>
<feature type="domain" description="Histidine kinase" evidence="12">
    <location>
        <begin position="449"/>
        <end position="662"/>
    </location>
</feature>
<dbReference type="Gene3D" id="3.30.565.10">
    <property type="entry name" value="Histidine kinase-like ATPase, C-terminal domain"/>
    <property type="match status" value="1"/>
</dbReference>
<evidence type="ECO:0000313" key="14">
    <source>
        <dbReference type="EMBL" id="MEX1666914.1"/>
    </source>
</evidence>
<gene>
    <name evidence="14" type="ORF">AB4875_15570</name>
</gene>
<feature type="coiled-coil region" evidence="10">
    <location>
        <begin position="410"/>
        <end position="442"/>
    </location>
</feature>
<feature type="transmembrane region" description="Helical" evidence="11">
    <location>
        <begin position="341"/>
        <end position="360"/>
    </location>
</feature>
<evidence type="ECO:0000256" key="11">
    <source>
        <dbReference type="SAM" id="Phobius"/>
    </source>
</evidence>
<name>A0ABV3U061_9GAMM</name>
<keyword evidence="8" id="KW-0418">Kinase</keyword>
<evidence type="ECO:0000313" key="15">
    <source>
        <dbReference type="Proteomes" id="UP001557484"/>
    </source>
</evidence>
<feature type="transmembrane region" description="Helical" evidence="11">
    <location>
        <begin position="20"/>
        <end position="40"/>
    </location>
</feature>
<dbReference type="InterPro" id="IPR048760">
    <property type="entry name" value="VP0354-like_sensor_dom"/>
</dbReference>
<dbReference type="PRINTS" id="PR00344">
    <property type="entry name" value="BCTRLSENSOR"/>
</dbReference>
<keyword evidence="10" id="KW-0175">Coiled coil</keyword>
<dbReference type="CDD" id="cd00082">
    <property type="entry name" value="HisKA"/>
    <property type="match status" value="1"/>
</dbReference>
<dbReference type="InterPro" id="IPR004358">
    <property type="entry name" value="Sig_transdc_His_kin-like_C"/>
</dbReference>
<dbReference type="PROSITE" id="PS50885">
    <property type="entry name" value="HAMP"/>
    <property type="match status" value="1"/>
</dbReference>
<keyword evidence="15" id="KW-1185">Reference proteome</keyword>
<dbReference type="Gene3D" id="3.30.450.20">
    <property type="entry name" value="PAS domain"/>
    <property type="match status" value="1"/>
</dbReference>
<evidence type="ECO:0000256" key="1">
    <source>
        <dbReference type="ARBA" id="ARBA00000085"/>
    </source>
</evidence>
<dbReference type="InterPro" id="IPR052162">
    <property type="entry name" value="Sensor_kinase/Photoreceptor"/>
</dbReference>
<evidence type="ECO:0000256" key="5">
    <source>
        <dbReference type="ARBA" id="ARBA00022553"/>
    </source>
</evidence>
<dbReference type="Pfam" id="PF00512">
    <property type="entry name" value="HisKA"/>
    <property type="match status" value="1"/>
</dbReference>
<dbReference type="PROSITE" id="PS50109">
    <property type="entry name" value="HIS_KIN"/>
    <property type="match status" value="1"/>
</dbReference>
<evidence type="ECO:0000256" key="9">
    <source>
        <dbReference type="ARBA" id="ARBA00022989"/>
    </source>
</evidence>
<dbReference type="InterPro" id="IPR003661">
    <property type="entry name" value="HisK_dim/P_dom"/>
</dbReference>
<evidence type="ECO:0000256" key="8">
    <source>
        <dbReference type="ARBA" id="ARBA00022777"/>
    </source>
</evidence>
<dbReference type="Proteomes" id="UP001557484">
    <property type="component" value="Unassembled WGS sequence"/>
</dbReference>
<evidence type="ECO:0000259" key="12">
    <source>
        <dbReference type="PROSITE" id="PS50109"/>
    </source>
</evidence>
<keyword evidence="6" id="KW-0808">Transferase</keyword>
<dbReference type="SUPFAM" id="SSF47384">
    <property type="entry name" value="Homodimeric domain of signal transducing histidine kinase"/>
    <property type="match status" value="1"/>
</dbReference>
<comment type="caution">
    <text evidence="14">The sequence shown here is derived from an EMBL/GenBank/DDBJ whole genome shotgun (WGS) entry which is preliminary data.</text>
</comment>
<dbReference type="SUPFAM" id="SSF103190">
    <property type="entry name" value="Sensory domain-like"/>
    <property type="match status" value="1"/>
</dbReference>
<dbReference type="InterPro" id="IPR003660">
    <property type="entry name" value="HAMP_dom"/>
</dbReference>
<keyword evidence="5" id="KW-0597">Phosphoprotein</keyword>
<feature type="domain" description="HAMP" evidence="13">
    <location>
        <begin position="361"/>
        <end position="413"/>
    </location>
</feature>
<dbReference type="PANTHER" id="PTHR43304">
    <property type="entry name" value="PHYTOCHROME-LIKE PROTEIN CPH1"/>
    <property type="match status" value="1"/>
</dbReference>
<evidence type="ECO:0000256" key="7">
    <source>
        <dbReference type="ARBA" id="ARBA00022692"/>
    </source>
</evidence>
<evidence type="ECO:0000256" key="2">
    <source>
        <dbReference type="ARBA" id="ARBA00004651"/>
    </source>
</evidence>
<dbReference type="GO" id="GO:0005524">
    <property type="term" value="F:ATP binding"/>
    <property type="evidence" value="ECO:0007669"/>
    <property type="project" value="UniProtKB-KW"/>
</dbReference>
<dbReference type="EC" id="2.7.13.3" evidence="3"/>
<dbReference type="InterPro" id="IPR005467">
    <property type="entry name" value="His_kinase_dom"/>
</dbReference>
<proteinExistence type="predicted"/>
<dbReference type="Pfam" id="PF02518">
    <property type="entry name" value="HATPase_c"/>
    <property type="match status" value="1"/>
</dbReference>
<keyword evidence="14" id="KW-0067">ATP-binding</keyword>
<accession>A0ABV3U061</accession>
<keyword evidence="7 11" id="KW-0812">Transmembrane</keyword>
<dbReference type="PANTHER" id="PTHR43304:SF1">
    <property type="entry name" value="PAC DOMAIN-CONTAINING PROTEIN"/>
    <property type="match status" value="1"/>
</dbReference>
<dbReference type="InterPro" id="IPR036890">
    <property type="entry name" value="HATPase_C_sf"/>
</dbReference>
<protein>
    <recommendedName>
        <fullName evidence="3">histidine kinase</fullName>
        <ecNumber evidence="3">2.7.13.3</ecNumber>
    </recommendedName>
</protein>
<evidence type="ECO:0000259" key="13">
    <source>
        <dbReference type="PROSITE" id="PS50885"/>
    </source>
</evidence>
<evidence type="ECO:0000256" key="10">
    <source>
        <dbReference type="SAM" id="Coils"/>
    </source>
</evidence>
<keyword evidence="11" id="KW-0472">Membrane</keyword>
<evidence type="ECO:0000256" key="6">
    <source>
        <dbReference type="ARBA" id="ARBA00022679"/>
    </source>
</evidence>
<dbReference type="Pfam" id="PF21623">
    <property type="entry name" value="HK_sensor_dom_bact"/>
    <property type="match status" value="1"/>
</dbReference>
<keyword evidence="14" id="KW-0547">Nucleotide-binding</keyword>
<keyword evidence="9 11" id="KW-1133">Transmembrane helix</keyword>
<keyword evidence="4" id="KW-1003">Cell membrane</keyword>
<evidence type="ECO:0000256" key="4">
    <source>
        <dbReference type="ARBA" id="ARBA00022475"/>
    </source>
</evidence>
<dbReference type="InterPro" id="IPR036097">
    <property type="entry name" value="HisK_dim/P_sf"/>
</dbReference>